<dbReference type="EMBL" id="JADIVZ010000002">
    <property type="protein sequence ID" value="MBF4161254.1"/>
    <property type="molecule type" value="Genomic_DNA"/>
</dbReference>
<keyword evidence="1" id="KW-0175">Coiled coil</keyword>
<keyword evidence="3" id="KW-1185">Reference proteome</keyword>
<dbReference type="AlphaFoldDB" id="A0A930V108"/>
<feature type="coiled-coil region" evidence="1">
    <location>
        <begin position="333"/>
        <end position="367"/>
    </location>
</feature>
<dbReference type="Proteomes" id="UP000656804">
    <property type="component" value="Unassembled WGS sequence"/>
</dbReference>
<dbReference type="RefSeq" id="WP_194502496.1">
    <property type="nucleotide sequence ID" value="NZ_JADIVZ010000002.1"/>
</dbReference>
<evidence type="ECO:0000256" key="1">
    <source>
        <dbReference type="SAM" id="Coils"/>
    </source>
</evidence>
<sequence length="373" mass="39572">MPKRRFVLVVGLPHAGAGPLADLAAESAASLAEAGVRVPARTADEARRAALELRRTHKSDGLERKDVEGTWALLTQRARREGAKSADAVLVVAEHLAGASASEIDLLTDALHGFEVHVVAVVADPARQIVRAWEESVRRGGALSLRRYARRVLDPGRVHEESEAFWADQDAPAVLSRWAVELGRRDRVHVVAPAPDDDPTQLAWTALARLLGVDAALVPAAEGTAVAVDAAALEDLAAVNGAVDGRADLAAHAPVLERVVEACSTQGAVPALLPHDLDEELVELGERWAKALAEAGYAVTGDTAHLVPAASPRPARAASTSTEERLVGTTEALADLVVELARAREQIAGLEKRNAKLEKKRRKLKTKLARALG</sequence>
<comment type="caution">
    <text evidence="2">The sequence shown here is derived from an EMBL/GenBank/DDBJ whole genome shotgun (WGS) entry which is preliminary data.</text>
</comment>
<reference evidence="2" key="1">
    <citation type="submission" date="2020-11" db="EMBL/GenBank/DDBJ databases">
        <title>Nocardioides sp. CBS4Y-1, whole genome shotgun sequence.</title>
        <authorList>
            <person name="Tuo L."/>
        </authorList>
    </citation>
    <scope>NUCLEOTIDE SEQUENCE</scope>
    <source>
        <strain evidence="2">CBS4Y-1</strain>
    </source>
</reference>
<evidence type="ECO:0000313" key="3">
    <source>
        <dbReference type="Proteomes" id="UP000656804"/>
    </source>
</evidence>
<gene>
    <name evidence="2" type="ORF">ISG29_06085</name>
</gene>
<evidence type="ECO:0000313" key="2">
    <source>
        <dbReference type="EMBL" id="MBF4161254.1"/>
    </source>
</evidence>
<proteinExistence type="predicted"/>
<accession>A0A930V108</accession>
<protein>
    <submittedName>
        <fullName evidence="2">Uncharacterized protein</fullName>
    </submittedName>
</protein>
<name>A0A930V108_9ACTN</name>
<organism evidence="2 3">
    <name type="scientific">Nocardioides acrostichi</name>
    <dbReference type="NCBI Taxonomy" id="2784339"/>
    <lineage>
        <taxon>Bacteria</taxon>
        <taxon>Bacillati</taxon>
        <taxon>Actinomycetota</taxon>
        <taxon>Actinomycetes</taxon>
        <taxon>Propionibacteriales</taxon>
        <taxon>Nocardioidaceae</taxon>
        <taxon>Nocardioides</taxon>
    </lineage>
</organism>